<dbReference type="SUPFAM" id="SSF53756">
    <property type="entry name" value="UDP-Glycosyltransferase/glycogen phosphorylase"/>
    <property type="match status" value="1"/>
</dbReference>
<protein>
    <recommendedName>
        <fullName evidence="1">D-inositol 3-phosphate glycosyltransferase</fullName>
    </recommendedName>
</protein>
<dbReference type="RefSeq" id="WP_019618837.1">
    <property type="nucleotide sequence ID" value="NZ_JBHUNE010000009.1"/>
</dbReference>
<feature type="domain" description="Glycosyltransferase subfamily 4-like N-terminal" evidence="4">
    <location>
        <begin position="188"/>
        <end position="367"/>
    </location>
</feature>
<evidence type="ECO:0000259" key="4">
    <source>
        <dbReference type="Pfam" id="PF13579"/>
    </source>
</evidence>
<dbReference type="PANTHER" id="PTHR45947">
    <property type="entry name" value="SULFOQUINOVOSYL TRANSFERASE SQD2"/>
    <property type="match status" value="1"/>
</dbReference>
<dbReference type="PANTHER" id="PTHR45947:SF3">
    <property type="entry name" value="SULFOQUINOVOSYL TRANSFERASE SQD2"/>
    <property type="match status" value="1"/>
</dbReference>
<name>A0ABW5V3C2_9MICO</name>
<evidence type="ECO:0000256" key="1">
    <source>
        <dbReference type="ARBA" id="ARBA00021292"/>
    </source>
</evidence>
<evidence type="ECO:0000313" key="5">
    <source>
        <dbReference type="EMBL" id="MFD2759324.1"/>
    </source>
</evidence>
<keyword evidence="6" id="KW-1185">Reference proteome</keyword>
<accession>A0ABW5V3C2</accession>
<reference evidence="6" key="1">
    <citation type="journal article" date="2019" name="Int. J. Syst. Evol. Microbiol.">
        <title>The Global Catalogue of Microorganisms (GCM) 10K type strain sequencing project: providing services to taxonomists for standard genome sequencing and annotation.</title>
        <authorList>
            <consortium name="The Broad Institute Genomics Platform"/>
            <consortium name="The Broad Institute Genome Sequencing Center for Infectious Disease"/>
            <person name="Wu L."/>
            <person name="Ma J."/>
        </authorList>
    </citation>
    <scope>NUCLEOTIDE SEQUENCE [LARGE SCALE GENOMIC DNA]</scope>
    <source>
        <strain evidence="6">TISTR 1514</strain>
    </source>
</reference>
<dbReference type="InterPro" id="IPR050194">
    <property type="entry name" value="Glycosyltransferase_grp1"/>
</dbReference>
<dbReference type="GO" id="GO:0016757">
    <property type="term" value="F:glycosyltransferase activity"/>
    <property type="evidence" value="ECO:0007669"/>
    <property type="project" value="UniProtKB-KW"/>
</dbReference>
<dbReference type="Proteomes" id="UP001597492">
    <property type="component" value="Unassembled WGS sequence"/>
</dbReference>
<organism evidence="5 6">
    <name type="scientific">Gulosibacter faecalis</name>
    <dbReference type="NCBI Taxonomy" id="272240"/>
    <lineage>
        <taxon>Bacteria</taxon>
        <taxon>Bacillati</taxon>
        <taxon>Actinomycetota</taxon>
        <taxon>Actinomycetes</taxon>
        <taxon>Micrococcales</taxon>
        <taxon>Microbacteriaceae</taxon>
        <taxon>Gulosibacter</taxon>
    </lineage>
</organism>
<dbReference type="CDD" id="cd03801">
    <property type="entry name" value="GT4_PimA-like"/>
    <property type="match status" value="1"/>
</dbReference>
<comment type="caution">
    <text evidence="5">The sequence shown here is derived from an EMBL/GenBank/DDBJ whole genome shotgun (WGS) entry which is preliminary data.</text>
</comment>
<evidence type="ECO:0000256" key="3">
    <source>
        <dbReference type="ARBA" id="ARBA00022679"/>
    </source>
</evidence>
<proteinExistence type="predicted"/>
<dbReference type="EMBL" id="JBHUNE010000009">
    <property type="protein sequence ID" value="MFD2759324.1"/>
    <property type="molecule type" value="Genomic_DNA"/>
</dbReference>
<keyword evidence="2 5" id="KW-0328">Glycosyltransferase</keyword>
<evidence type="ECO:0000256" key="2">
    <source>
        <dbReference type="ARBA" id="ARBA00022676"/>
    </source>
</evidence>
<dbReference type="Gene3D" id="3.40.50.2000">
    <property type="entry name" value="Glycogen Phosphorylase B"/>
    <property type="match status" value="2"/>
</dbReference>
<gene>
    <name evidence="5" type="ORF">ACFSW7_13145</name>
</gene>
<dbReference type="Pfam" id="PF13692">
    <property type="entry name" value="Glyco_trans_1_4"/>
    <property type="match status" value="1"/>
</dbReference>
<keyword evidence="3 5" id="KW-0808">Transferase</keyword>
<evidence type="ECO:0000313" key="6">
    <source>
        <dbReference type="Proteomes" id="UP001597492"/>
    </source>
</evidence>
<dbReference type="Pfam" id="PF13579">
    <property type="entry name" value="Glyco_trans_4_4"/>
    <property type="match status" value="1"/>
</dbReference>
<dbReference type="InterPro" id="IPR028098">
    <property type="entry name" value="Glyco_trans_4-like_N"/>
</dbReference>
<sequence>MPANFPRNFRIAATAVAGHLLDDPARFALLASQRFPKGFAKPAAALLERFGPLGEAYAEWMRGHRDDAVERLAALPPQGRRQQQLVANLAIAADRPDLIANSESTTSPVLTARARWQLGDLSGAIDALKSSRSQGARTYRRVLEGERTLLTPSYRLPSSANRIPKPTPSKTPRVLHLLTNSLPHTQSGYTLRSHEILKAQREAGMAVMAATRIGYPVTVGKLGALDVDVVDGIEYHRVLPGRLGASMPDRLDRQVRELDALVARFHPTVIHTTTNYTNALVAQALAKRHGLPWTYEVRGMLEKTWATSRATDEAREAALESERYGLMHAREAQMAIEADHVFTISSTMRDELVERGVPAERVSLIPNSIDEHLLERESTPADVRAELGLPRDGFWVGAVSSLVAYEGHDVLVDAVLELRERGLDVRLLLAGDGAARPELLQRAATLGEAAVFPGRVAADLAKRYVEALDVVAVPRKDLDVTRSVTPLKPIEAMALGRPAIVSDLLPLRELVGDDERGIVIAPDSAPAMSQALTMLADDVARRGALAAAGKRFAATRTWSAAALEYDRTFTRLGGTGLPS</sequence>